<dbReference type="GeneID" id="39872980"/>
<dbReference type="EMBL" id="BDSA01000001">
    <property type="protein sequence ID" value="GBE59210.1"/>
    <property type="molecule type" value="Genomic_DNA"/>
</dbReference>
<accession>A0A2H6K8A1</accession>
<organism evidence="1 2">
    <name type="scientific">Babesia ovata</name>
    <dbReference type="NCBI Taxonomy" id="189622"/>
    <lineage>
        <taxon>Eukaryota</taxon>
        <taxon>Sar</taxon>
        <taxon>Alveolata</taxon>
        <taxon>Apicomplexa</taxon>
        <taxon>Aconoidasida</taxon>
        <taxon>Piroplasmida</taxon>
        <taxon>Babesiidae</taxon>
        <taxon>Babesia</taxon>
    </lineage>
</organism>
<dbReference type="AlphaFoldDB" id="A0A2H6K8A1"/>
<protein>
    <submittedName>
        <fullName evidence="1">GNAT family acetyltransferase, putative</fullName>
    </submittedName>
</protein>
<evidence type="ECO:0000313" key="1">
    <source>
        <dbReference type="EMBL" id="GBE59210.1"/>
    </source>
</evidence>
<sequence>MVVTQEFGQHFAQLLARLGAAREPPEAERRETGRAIRPTGTGVALRLAADVADLVRQVAGQAVVEVRHQGRFISALRVTVRHIFEWTIALPRIWCDVLAVLTLRPAVMSGAEAAPG</sequence>
<keyword evidence="2" id="KW-1185">Reference proteome</keyword>
<gene>
    <name evidence="1" type="ORF">BOVATA_007030</name>
</gene>
<proteinExistence type="predicted"/>
<dbReference type="RefSeq" id="XP_028865453.1">
    <property type="nucleotide sequence ID" value="XM_029009620.1"/>
</dbReference>
<comment type="caution">
    <text evidence="1">The sequence shown here is derived from an EMBL/GenBank/DDBJ whole genome shotgun (WGS) entry which is preliminary data.</text>
</comment>
<dbReference type="GO" id="GO:0016740">
    <property type="term" value="F:transferase activity"/>
    <property type="evidence" value="ECO:0007669"/>
    <property type="project" value="UniProtKB-KW"/>
</dbReference>
<keyword evidence="1" id="KW-0808">Transferase</keyword>
<dbReference type="Proteomes" id="UP000236319">
    <property type="component" value="Unassembled WGS sequence"/>
</dbReference>
<dbReference type="VEuPathDB" id="PiroplasmaDB:BOVATA_007030"/>
<evidence type="ECO:0000313" key="2">
    <source>
        <dbReference type="Proteomes" id="UP000236319"/>
    </source>
</evidence>
<name>A0A2H6K8A1_9APIC</name>
<reference evidence="1 2" key="1">
    <citation type="journal article" date="2017" name="BMC Genomics">
        <title>Whole-genome assembly of Babesia ovata and comparative genomics between closely related pathogens.</title>
        <authorList>
            <person name="Yamagishi J."/>
            <person name="Asada M."/>
            <person name="Hakimi H."/>
            <person name="Tanaka T.Q."/>
            <person name="Sugimoto C."/>
            <person name="Kawazu S."/>
        </authorList>
    </citation>
    <scope>NUCLEOTIDE SEQUENCE [LARGE SCALE GENOMIC DNA]</scope>
    <source>
        <strain evidence="1 2">Miyake</strain>
    </source>
</reference>